<keyword evidence="4" id="KW-1003">Cell membrane</keyword>
<dbReference type="GO" id="GO:0000287">
    <property type="term" value="F:magnesium ion binding"/>
    <property type="evidence" value="ECO:0007669"/>
    <property type="project" value="TreeGrafter"/>
</dbReference>
<evidence type="ECO:0000313" key="13">
    <source>
        <dbReference type="EMBL" id="CAB4932500.1"/>
    </source>
</evidence>
<sequence length="340" mass="37841">MIRGMGLYGADSDAALDDVRSWEAPGDSPVEPKLLALKEQCEASPGSFVWLGLFEPTKAELALVADVFSLEHLQVEDAANDAQRPKVEVGAGGRVFVIAKVLDYVERSSDVQTGQLAVFIGPWFAVTVRFGQIGDLRAIRRRLQDTPDLRAHGPISVLYSVLDVIVDGYLAVTDEIAQDIEDVETEVFSGIPASNNANRIYRLKRENVEIRRAVSPLVPFAHTWANESMTWIPIDMRPYFRDIGEHLLRASDATESSDNLLMTMLMVSTSLQDLQQNKDMRKISSWVAIAAVPTMIAGIYGMNFDYMPELHQPWGYPAVLLLMGTACFSLYRAFKRSGWL</sequence>
<dbReference type="GO" id="GO:0015087">
    <property type="term" value="F:cobalt ion transmembrane transporter activity"/>
    <property type="evidence" value="ECO:0007669"/>
    <property type="project" value="TreeGrafter"/>
</dbReference>
<evidence type="ECO:0000256" key="9">
    <source>
        <dbReference type="ARBA" id="ARBA00023136"/>
    </source>
</evidence>
<keyword evidence="5 12" id="KW-0812">Transmembrane</keyword>
<evidence type="ECO:0000256" key="12">
    <source>
        <dbReference type="SAM" id="Phobius"/>
    </source>
</evidence>
<dbReference type="Pfam" id="PF01544">
    <property type="entry name" value="CorA"/>
    <property type="match status" value="1"/>
</dbReference>
<dbReference type="SUPFAM" id="SSF143865">
    <property type="entry name" value="CorA soluble domain-like"/>
    <property type="match status" value="1"/>
</dbReference>
<reference evidence="13" key="1">
    <citation type="submission" date="2020-05" db="EMBL/GenBank/DDBJ databases">
        <authorList>
            <person name="Chiriac C."/>
            <person name="Salcher M."/>
            <person name="Ghai R."/>
            <person name="Kavagutti S V."/>
        </authorList>
    </citation>
    <scope>NUCLEOTIDE SEQUENCE</scope>
</reference>
<keyword evidence="3" id="KW-0813">Transport</keyword>
<dbReference type="EMBL" id="CAFBNB010000131">
    <property type="protein sequence ID" value="CAB4932500.1"/>
    <property type="molecule type" value="Genomic_DNA"/>
</dbReference>
<protein>
    <submittedName>
        <fullName evidence="13">Unannotated protein</fullName>
    </submittedName>
</protein>
<dbReference type="Gene3D" id="1.20.58.340">
    <property type="entry name" value="Magnesium transport protein CorA, transmembrane region"/>
    <property type="match status" value="2"/>
</dbReference>
<evidence type="ECO:0000256" key="6">
    <source>
        <dbReference type="ARBA" id="ARBA00022842"/>
    </source>
</evidence>
<comment type="similarity">
    <text evidence="2">Belongs to the CorA metal ion transporter (MIT) (TC 1.A.35) family.</text>
</comment>
<dbReference type="GO" id="GO:0015095">
    <property type="term" value="F:magnesium ion transmembrane transporter activity"/>
    <property type="evidence" value="ECO:0007669"/>
    <property type="project" value="TreeGrafter"/>
</dbReference>
<comment type="catalytic activity">
    <reaction evidence="10">
        <text>Mg(2+)(in) = Mg(2+)(out)</text>
        <dbReference type="Rhea" id="RHEA:29827"/>
        <dbReference type="ChEBI" id="CHEBI:18420"/>
    </reaction>
</comment>
<evidence type="ECO:0000256" key="2">
    <source>
        <dbReference type="ARBA" id="ARBA00009765"/>
    </source>
</evidence>
<evidence type="ECO:0000256" key="1">
    <source>
        <dbReference type="ARBA" id="ARBA00004651"/>
    </source>
</evidence>
<evidence type="ECO:0000256" key="5">
    <source>
        <dbReference type="ARBA" id="ARBA00022692"/>
    </source>
</evidence>
<dbReference type="Gene3D" id="3.30.460.20">
    <property type="entry name" value="CorA soluble domain-like"/>
    <property type="match status" value="1"/>
</dbReference>
<dbReference type="SUPFAM" id="SSF144083">
    <property type="entry name" value="Magnesium transport protein CorA, transmembrane region"/>
    <property type="match status" value="1"/>
</dbReference>
<dbReference type="InterPro" id="IPR045861">
    <property type="entry name" value="CorA_cytoplasmic_dom"/>
</dbReference>
<evidence type="ECO:0000256" key="11">
    <source>
        <dbReference type="ARBA" id="ARBA00045497"/>
    </source>
</evidence>
<dbReference type="PANTHER" id="PTHR46494">
    <property type="entry name" value="CORA FAMILY METAL ION TRANSPORTER (EUROFUNG)"/>
    <property type="match status" value="1"/>
</dbReference>
<dbReference type="CDD" id="cd12830">
    <property type="entry name" value="MtCorA-like"/>
    <property type="match status" value="1"/>
</dbReference>
<name>A0A6J7INS3_9ZZZZ</name>
<organism evidence="13">
    <name type="scientific">freshwater metagenome</name>
    <dbReference type="NCBI Taxonomy" id="449393"/>
    <lineage>
        <taxon>unclassified sequences</taxon>
        <taxon>metagenomes</taxon>
        <taxon>ecological metagenomes</taxon>
    </lineage>
</organism>
<keyword evidence="6" id="KW-0460">Magnesium</keyword>
<gene>
    <name evidence="13" type="ORF">UFOPK3720_00785</name>
</gene>
<evidence type="ECO:0000256" key="3">
    <source>
        <dbReference type="ARBA" id="ARBA00022448"/>
    </source>
</evidence>
<dbReference type="InterPro" id="IPR002523">
    <property type="entry name" value="MgTranspt_CorA/ZnTranspt_ZntB"/>
</dbReference>
<feature type="transmembrane region" description="Helical" evidence="12">
    <location>
        <begin position="314"/>
        <end position="334"/>
    </location>
</feature>
<evidence type="ECO:0000256" key="4">
    <source>
        <dbReference type="ARBA" id="ARBA00022475"/>
    </source>
</evidence>
<evidence type="ECO:0000256" key="8">
    <source>
        <dbReference type="ARBA" id="ARBA00023065"/>
    </source>
</evidence>
<dbReference type="GO" id="GO:0005886">
    <property type="term" value="C:plasma membrane"/>
    <property type="evidence" value="ECO:0007669"/>
    <property type="project" value="UniProtKB-SubCell"/>
</dbReference>
<feature type="transmembrane region" description="Helical" evidence="12">
    <location>
        <begin position="283"/>
        <end position="302"/>
    </location>
</feature>
<dbReference type="GO" id="GO:0050897">
    <property type="term" value="F:cobalt ion binding"/>
    <property type="evidence" value="ECO:0007669"/>
    <property type="project" value="TreeGrafter"/>
</dbReference>
<keyword evidence="9 12" id="KW-0472">Membrane</keyword>
<comment type="function">
    <text evidence="11">Mediates influx of magnesium ions. Alternates between open and closed states. Activated by low cytoplasmic Mg(2+) levels. Inactive when cytoplasmic Mg(2+) levels are high.</text>
</comment>
<evidence type="ECO:0000256" key="7">
    <source>
        <dbReference type="ARBA" id="ARBA00022989"/>
    </source>
</evidence>
<keyword evidence="8" id="KW-0406">Ion transport</keyword>
<dbReference type="FunFam" id="1.20.58.340:FF:000004">
    <property type="entry name" value="Magnesium transport protein CorA"/>
    <property type="match status" value="1"/>
</dbReference>
<dbReference type="AlphaFoldDB" id="A0A6J7INS3"/>
<dbReference type="InterPro" id="IPR045863">
    <property type="entry name" value="CorA_TM1_TM2"/>
</dbReference>
<keyword evidence="7 12" id="KW-1133">Transmembrane helix</keyword>
<dbReference type="PANTHER" id="PTHR46494:SF1">
    <property type="entry name" value="CORA FAMILY METAL ION TRANSPORTER (EUROFUNG)"/>
    <property type="match status" value="1"/>
</dbReference>
<accession>A0A6J7INS3</accession>
<comment type="subcellular location">
    <subcellularLocation>
        <location evidence="1">Cell membrane</location>
        <topology evidence="1">Multi-pass membrane protein</topology>
    </subcellularLocation>
</comment>
<proteinExistence type="inferred from homology"/>
<evidence type="ECO:0000256" key="10">
    <source>
        <dbReference type="ARBA" id="ARBA00034269"/>
    </source>
</evidence>